<reference evidence="2 3" key="1">
    <citation type="submission" date="2021-11" db="EMBL/GenBank/DDBJ databases">
        <title>Draft genome sequence of Actinomycetospora sp. SF1 isolated from the rhizosphere soil.</title>
        <authorList>
            <person name="Duangmal K."/>
            <person name="Chantavorakit T."/>
        </authorList>
    </citation>
    <scope>NUCLEOTIDE SEQUENCE [LARGE SCALE GENOMIC DNA]</scope>
    <source>
        <strain evidence="2 3">TBRC 5722</strain>
    </source>
</reference>
<dbReference type="Proteomes" id="UP001199469">
    <property type="component" value="Unassembled WGS sequence"/>
</dbReference>
<dbReference type="EMBL" id="JAJNDB010000006">
    <property type="protein sequence ID" value="MCD2196752.1"/>
    <property type="molecule type" value="Genomic_DNA"/>
</dbReference>
<name>A0ABS8PES0_9PSEU</name>
<evidence type="ECO:0000313" key="3">
    <source>
        <dbReference type="Proteomes" id="UP001199469"/>
    </source>
</evidence>
<accession>A0ABS8PES0</accession>
<gene>
    <name evidence="2" type="ORF">LQ327_25610</name>
</gene>
<dbReference type="RefSeq" id="WP_230738628.1">
    <property type="nucleotide sequence ID" value="NZ_JAJNDB010000006.1"/>
</dbReference>
<feature type="region of interest" description="Disordered" evidence="1">
    <location>
        <begin position="77"/>
        <end position="108"/>
    </location>
</feature>
<evidence type="ECO:0000256" key="1">
    <source>
        <dbReference type="SAM" id="MobiDB-lite"/>
    </source>
</evidence>
<comment type="caution">
    <text evidence="2">The sequence shown here is derived from an EMBL/GenBank/DDBJ whole genome shotgun (WGS) entry which is preliminary data.</text>
</comment>
<evidence type="ECO:0000313" key="2">
    <source>
        <dbReference type="EMBL" id="MCD2196752.1"/>
    </source>
</evidence>
<protein>
    <submittedName>
        <fullName evidence="2">Uncharacterized protein</fullName>
    </submittedName>
</protein>
<sequence>MNDVMRCVGCGEELLAERAELGYEYCLAPACQGRYRQGPAVTAVGVNKSGESFVVAEPEDVRRRAEAGEFAAKNAAVLPTPASGVPRQRTPQRRRPSTPPKRPWTPEQENLVRIYHEMGLSPREIVERCRTAAPRLGVDERLVVQILSSPRPARR</sequence>
<keyword evidence="3" id="KW-1185">Reference proteome</keyword>
<organism evidence="2 3">
    <name type="scientific">Actinomycetospora endophytica</name>
    <dbReference type="NCBI Taxonomy" id="2291215"/>
    <lineage>
        <taxon>Bacteria</taxon>
        <taxon>Bacillati</taxon>
        <taxon>Actinomycetota</taxon>
        <taxon>Actinomycetes</taxon>
        <taxon>Pseudonocardiales</taxon>
        <taxon>Pseudonocardiaceae</taxon>
        <taxon>Actinomycetospora</taxon>
    </lineage>
</organism>
<proteinExistence type="predicted"/>